<protein>
    <submittedName>
        <fullName evidence="9">Permease of the drug/metabolite transporter (DMT) superfamily</fullName>
    </submittedName>
</protein>
<keyword evidence="3" id="KW-1003">Cell membrane</keyword>
<feature type="transmembrane region" description="Helical" evidence="7">
    <location>
        <begin position="222"/>
        <end position="242"/>
    </location>
</feature>
<feature type="transmembrane region" description="Helical" evidence="7">
    <location>
        <begin position="107"/>
        <end position="124"/>
    </location>
</feature>
<dbReference type="InterPro" id="IPR000620">
    <property type="entry name" value="EamA_dom"/>
</dbReference>
<comment type="subcellular location">
    <subcellularLocation>
        <location evidence="1">Cell membrane</location>
        <topology evidence="1">Multi-pass membrane protein</topology>
    </subcellularLocation>
</comment>
<feature type="transmembrane region" description="Helical" evidence="7">
    <location>
        <begin position="131"/>
        <end position="147"/>
    </location>
</feature>
<feature type="transmembrane region" description="Helical" evidence="7">
    <location>
        <begin position="280"/>
        <end position="298"/>
    </location>
</feature>
<dbReference type="SUPFAM" id="SSF103481">
    <property type="entry name" value="Multidrug resistance efflux transporter EmrE"/>
    <property type="match status" value="2"/>
</dbReference>
<proteinExistence type="inferred from homology"/>
<dbReference type="PANTHER" id="PTHR42920">
    <property type="entry name" value="OS03G0707200 PROTEIN-RELATED"/>
    <property type="match status" value="1"/>
</dbReference>
<dbReference type="Pfam" id="PF00892">
    <property type="entry name" value="EamA"/>
    <property type="match status" value="2"/>
</dbReference>
<dbReference type="STRING" id="290054.SAMN02745114_00790"/>
<dbReference type="AlphaFoldDB" id="A0A1T4L6J8"/>
<dbReference type="Proteomes" id="UP000190657">
    <property type="component" value="Unassembled WGS sequence"/>
</dbReference>
<accession>A0A1T4L6J8</accession>
<evidence type="ECO:0000313" key="9">
    <source>
        <dbReference type="EMBL" id="SJZ50342.1"/>
    </source>
</evidence>
<evidence type="ECO:0000256" key="7">
    <source>
        <dbReference type="SAM" id="Phobius"/>
    </source>
</evidence>
<name>A0A1T4L6J8_9FIRM</name>
<dbReference type="EMBL" id="FUWW01000006">
    <property type="protein sequence ID" value="SJZ50342.1"/>
    <property type="molecule type" value="Genomic_DNA"/>
</dbReference>
<feature type="domain" description="EamA" evidence="8">
    <location>
        <begin position="158"/>
        <end position="295"/>
    </location>
</feature>
<evidence type="ECO:0000313" key="10">
    <source>
        <dbReference type="Proteomes" id="UP000190657"/>
    </source>
</evidence>
<feature type="domain" description="EamA" evidence="8">
    <location>
        <begin position="9"/>
        <end position="147"/>
    </location>
</feature>
<dbReference type="PANTHER" id="PTHR42920:SF5">
    <property type="entry name" value="EAMA DOMAIN-CONTAINING PROTEIN"/>
    <property type="match status" value="1"/>
</dbReference>
<feature type="transmembrane region" description="Helical" evidence="7">
    <location>
        <begin position="153"/>
        <end position="174"/>
    </location>
</feature>
<keyword evidence="6 7" id="KW-0472">Membrane</keyword>
<keyword evidence="5 7" id="KW-1133">Transmembrane helix</keyword>
<keyword evidence="4 7" id="KW-0812">Transmembrane</keyword>
<feature type="transmembrane region" description="Helical" evidence="7">
    <location>
        <begin position="36"/>
        <end position="59"/>
    </location>
</feature>
<evidence type="ECO:0000256" key="2">
    <source>
        <dbReference type="ARBA" id="ARBA00007362"/>
    </source>
</evidence>
<dbReference type="InterPro" id="IPR037185">
    <property type="entry name" value="EmrE-like"/>
</dbReference>
<evidence type="ECO:0000256" key="3">
    <source>
        <dbReference type="ARBA" id="ARBA00022475"/>
    </source>
</evidence>
<evidence type="ECO:0000259" key="8">
    <source>
        <dbReference type="Pfam" id="PF00892"/>
    </source>
</evidence>
<evidence type="ECO:0000256" key="1">
    <source>
        <dbReference type="ARBA" id="ARBA00004651"/>
    </source>
</evidence>
<dbReference type="RefSeq" id="WP_159443391.1">
    <property type="nucleotide sequence ID" value="NZ_FUWW01000006.1"/>
</dbReference>
<comment type="similarity">
    <text evidence="2">Belongs to the EamA transporter family.</text>
</comment>
<evidence type="ECO:0000256" key="4">
    <source>
        <dbReference type="ARBA" id="ARBA00022692"/>
    </source>
</evidence>
<dbReference type="OrthoDB" id="9804865at2"/>
<sequence>MKSKKIISSFLLILISVAWGGSFVAQSKGGDLVGPFTFGFFRFLVAGIAILPIIAFLDSREKKNDKPKPDYSTKELIRDGFVCGFFLAGTSAFQQLGLFAGTPSGKAGFLTSCNVIFVPIICLFFKEKIKWNVWLSIVVTVCGLYLLCVNDGFSVQMSDMLVLICSVMNAARIIAVDRFKHKTDIIKLACVQFFSASLFLTVPMAISEMRDFSQWCASINQSALWMSLLYAGVVAGTFAFTVQNVAQKYVDPTVSSLLMSTESVFAVLAGWLIVGDKLTVKELLGCAIIFVALIIAQLPNKKRTESVA</sequence>
<dbReference type="GO" id="GO:0005886">
    <property type="term" value="C:plasma membrane"/>
    <property type="evidence" value="ECO:0007669"/>
    <property type="project" value="UniProtKB-SubCell"/>
</dbReference>
<feature type="transmembrane region" description="Helical" evidence="7">
    <location>
        <begin position="186"/>
        <end position="206"/>
    </location>
</feature>
<organism evidence="9 10">
    <name type="scientific">Eubacterium coprostanoligenes</name>
    <dbReference type="NCBI Taxonomy" id="290054"/>
    <lineage>
        <taxon>Bacteria</taxon>
        <taxon>Bacillati</taxon>
        <taxon>Bacillota</taxon>
        <taxon>Clostridia</taxon>
        <taxon>Eubacteriales</taxon>
        <taxon>Eubacteriaceae</taxon>
        <taxon>Eubacterium</taxon>
    </lineage>
</organism>
<dbReference type="InterPro" id="IPR051258">
    <property type="entry name" value="Diverse_Substrate_Transporter"/>
</dbReference>
<feature type="transmembrane region" description="Helical" evidence="7">
    <location>
        <begin position="254"/>
        <end position="274"/>
    </location>
</feature>
<evidence type="ECO:0000256" key="5">
    <source>
        <dbReference type="ARBA" id="ARBA00022989"/>
    </source>
</evidence>
<reference evidence="9 10" key="1">
    <citation type="submission" date="2017-02" db="EMBL/GenBank/DDBJ databases">
        <authorList>
            <person name="Peterson S.W."/>
        </authorList>
    </citation>
    <scope>NUCLEOTIDE SEQUENCE [LARGE SCALE GENOMIC DNA]</scope>
    <source>
        <strain evidence="9 10">ATCC 51222</strain>
    </source>
</reference>
<evidence type="ECO:0000256" key="6">
    <source>
        <dbReference type="ARBA" id="ARBA00023136"/>
    </source>
</evidence>
<gene>
    <name evidence="9" type="ORF">SAMN02745114_00790</name>
</gene>
<feature type="transmembrane region" description="Helical" evidence="7">
    <location>
        <begin position="80"/>
        <end position="101"/>
    </location>
</feature>
<keyword evidence="10" id="KW-1185">Reference proteome</keyword>